<name>A0A381YZG4_9ZZZZ</name>
<evidence type="ECO:0000313" key="1">
    <source>
        <dbReference type="EMBL" id="SVA82022.1"/>
    </source>
</evidence>
<reference evidence="1" key="1">
    <citation type="submission" date="2018-05" db="EMBL/GenBank/DDBJ databases">
        <authorList>
            <person name="Lanie J.A."/>
            <person name="Ng W.-L."/>
            <person name="Kazmierczak K.M."/>
            <person name="Andrzejewski T.M."/>
            <person name="Davidsen T.M."/>
            <person name="Wayne K.J."/>
            <person name="Tettelin H."/>
            <person name="Glass J.I."/>
            <person name="Rusch D."/>
            <person name="Podicherti R."/>
            <person name="Tsui H.-C.T."/>
            <person name="Winkler M.E."/>
        </authorList>
    </citation>
    <scope>NUCLEOTIDE SEQUENCE</scope>
</reference>
<sequence length="295" mass="31037">MTTAEVLEWTEQVCFLYGSSPSVTLSVVGSSGSLASLDDTRLAAGATSQSATAFPNEATTAEPTTVTVTYDKVSQANASVSPTTDTGTTWPVYINGDNDLQAMNLADIKDTFLHPAINLLVSGTESATTAGTYTVTTSTTPASNYTNVSTTAIFVDTRADTAAYSAAGIPETLDQPTTITSYYLHIRTGTDTAPARDPVFITGTNDIQTFTEGTIDGLFTEWIRETASESTDGFQITYTVATSGGNTRGTAMVDTKLDGAGEHRTLQVGDDYRAQEHPNGSAQTITTTALRINKA</sequence>
<protein>
    <submittedName>
        <fullName evidence="1">Uncharacterized protein</fullName>
    </submittedName>
</protein>
<dbReference type="AlphaFoldDB" id="A0A381YZG4"/>
<proteinExistence type="predicted"/>
<organism evidence="1">
    <name type="scientific">marine metagenome</name>
    <dbReference type="NCBI Taxonomy" id="408172"/>
    <lineage>
        <taxon>unclassified sequences</taxon>
        <taxon>metagenomes</taxon>
        <taxon>ecological metagenomes</taxon>
    </lineage>
</organism>
<dbReference type="EMBL" id="UINC01019378">
    <property type="protein sequence ID" value="SVA82022.1"/>
    <property type="molecule type" value="Genomic_DNA"/>
</dbReference>
<accession>A0A381YZG4</accession>
<gene>
    <name evidence="1" type="ORF">METZ01_LOCUS134876</name>
</gene>